<feature type="domain" description="Peptidase S1" evidence="8">
    <location>
        <begin position="133"/>
        <end position="401"/>
    </location>
</feature>
<accession>A0A4R6YWC8</accession>
<gene>
    <name evidence="9" type="ORF">DFR29_10791</name>
</gene>
<dbReference type="SUPFAM" id="SSF50494">
    <property type="entry name" value="Trypsin-like serine proteases"/>
    <property type="match status" value="1"/>
</dbReference>
<dbReference type="Gene3D" id="2.40.10.10">
    <property type="entry name" value="Trypsin-like serine proteases"/>
    <property type="match status" value="2"/>
</dbReference>
<keyword evidence="2 6" id="KW-0645">Protease</keyword>
<dbReference type="AlphaFoldDB" id="A0A4R6YWC8"/>
<keyword evidence="3 6" id="KW-0732">Signal</keyword>
<dbReference type="InterPro" id="IPR050966">
    <property type="entry name" value="Glutamyl_endopeptidase"/>
</dbReference>
<evidence type="ECO:0000256" key="5">
    <source>
        <dbReference type="ARBA" id="ARBA00022825"/>
    </source>
</evidence>
<evidence type="ECO:0000256" key="1">
    <source>
        <dbReference type="ARBA" id="ARBA00008764"/>
    </source>
</evidence>
<reference evidence="9 10" key="1">
    <citation type="submission" date="2019-03" db="EMBL/GenBank/DDBJ databases">
        <title>Genomic Encyclopedia of Type Strains, Phase IV (KMG-IV): sequencing the most valuable type-strain genomes for metagenomic binning, comparative biology and taxonomic classification.</title>
        <authorList>
            <person name="Goeker M."/>
        </authorList>
    </citation>
    <scope>NUCLEOTIDE SEQUENCE [LARGE SCALE GENOMIC DNA]</scope>
    <source>
        <strain evidence="9 10">DSM 21667</strain>
    </source>
</reference>
<organism evidence="9 10">
    <name type="scientific">Tahibacter aquaticus</name>
    <dbReference type="NCBI Taxonomy" id="520092"/>
    <lineage>
        <taxon>Bacteria</taxon>
        <taxon>Pseudomonadati</taxon>
        <taxon>Pseudomonadota</taxon>
        <taxon>Gammaproteobacteria</taxon>
        <taxon>Lysobacterales</taxon>
        <taxon>Rhodanobacteraceae</taxon>
        <taxon>Tahibacter</taxon>
    </lineage>
</organism>
<dbReference type="RefSeq" id="WP_166654059.1">
    <property type="nucleotide sequence ID" value="NZ_SNZH01000007.1"/>
</dbReference>
<feature type="compositionally biased region" description="Basic and acidic residues" evidence="7">
    <location>
        <begin position="74"/>
        <end position="86"/>
    </location>
</feature>
<dbReference type="InterPro" id="IPR009003">
    <property type="entry name" value="Peptidase_S1_PA"/>
</dbReference>
<name>A0A4R6YWC8_9GAMM</name>
<dbReference type="PANTHER" id="PTHR15462">
    <property type="entry name" value="SERINE PROTEASE"/>
    <property type="match status" value="1"/>
</dbReference>
<comment type="similarity">
    <text evidence="1 6">Belongs to the peptidase S1B family.</text>
</comment>
<evidence type="ECO:0000256" key="4">
    <source>
        <dbReference type="ARBA" id="ARBA00022801"/>
    </source>
</evidence>
<dbReference type="EC" id="3.4.21.-" evidence="6"/>
<evidence type="ECO:0000256" key="3">
    <source>
        <dbReference type="ARBA" id="ARBA00022729"/>
    </source>
</evidence>
<evidence type="ECO:0000313" key="9">
    <source>
        <dbReference type="EMBL" id="TDR43085.1"/>
    </source>
</evidence>
<feature type="signal peptide" evidence="6">
    <location>
        <begin position="1"/>
        <end position="23"/>
    </location>
</feature>
<feature type="region of interest" description="Disordered" evidence="7">
    <location>
        <begin position="66"/>
        <end position="86"/>
    </location>
</feature>
<dbReference type="EMBL" id="SNZH01000007">
    <property type="protein sequence ID" value="TDR43085.1"/>
    <property type="molecule type" value="Genomic_DNA"/>
</dbReference>
<evidence type="ECO:0000313" key="10">
    <source>
        <dbReference type="Proteomes" id="UP000295293"/>
    </source>
</evidence>
<comment type="caution">
    <text evidence="9">The sequence shown here is derived from an EMBL/GenBank/DDBJ whole genome shotgun (WGS) entry which is preliminary data.</text>
</comment>
<dbReference type="InterPro" id="IPR018114">
    <property type="entry name" value="TRYPSIN_HIS"/>
</dbReference>
<dbReference type="PANTHER" id="PTHR15462:SF8">
    <property type="entry name" value="SERINE PROTEASE"/>
    <property type="match status" value="1"/>
</dbReference>
<dbReference type="PRINTS" id="PR00839">
    <property type="entry name" value="V8PROTEASE"/>
</dbReference>
<keyword evidence="4 6" id="KW-0378">Hydrolase</keyword>
<dbReference type="InterPro" id="IPR001254">
    <property type="entry name" value="Trypsin_dom"/>
</dbReference>
<dbReference type="InterPro" id="IPR043504">
    <property type="entry name" value="Peptidase_S1_PA_chymotrypsin"/>
</dbReference>
<sequence length="404" mass="42969">MKRTYLYATAASLLFSFAGVVSAQSVESAPAPLQFGQDLQVDAGLAAKAGIPAQVWRWAGVVNGDRSDTAGSDGSRRKGSDSDEADAKHSEAWIAVNVKTGYSYRVEVPREVSHTFYRQALQAGLTGSNAGTAVNGSEADAAGLKGWSDGIDTRTRRFDNTTFPFRAMGQLGGGNTSGCSGTLVGRRHVLTAAHCLYNRDSETWSLGAIFRPGREGTCNDASCEPYGEHTGEWFFTPEAYRTSTSWADDYGIMVLDTAPGDTTGWLGYVAISESSLRDYCDDDASGSGRCFNRGYPACGLSGAPASCQQGWAYQDTNNCQIGSFSSTDADGWKARYSTACDLSGGHSGSAVYTDVWAGSSDVVVGVVSTQTCSTCSASDDFPNGIRRITPEVLDWIAYFKSTRP</sequence>
<feature type="chain" id="PRO_5020928022" description="Serine protease" evidence="6">
    <location>
        <begin position="24"/>
        <end position="404"/>
    </location>
</feature>
<keyword evidence="5 6" id="KW-0720">Serine protease</keyword>
<proteinExistence type="inferred from homology"/>
<dbReference type="Pfam" id="PF00089">
    <property type="entry name" value="Trypsin"/>
    <property type="match status" value="1"/>
</dbReference>
<evidence type="ECO:0000259" key="8">
    <source>
        <dbReference type="PROSITE" id="PS50240"/>
    </source>
</evidence>
<evidence type="ECO:0000256" key="7">
    <source>
        <dbReference type="SAM" id="MobiDB-lite"/>
    </source>
</evidence>
<evidence type="ECO:0000256" key="2">
    <source>
        <dbReference type="ARBA" id="ARBA00022670"/>
    </source>
</evidence>
<dbReference type="GO" id="GO:0006508">
    <property type="term" value="P:proteolysis"/>
    <property type="evidence" value="ECO:0007669"/>
    <property type="project" value="UniProtKB-KW"/>
</dbReference>
<dbReference type="Proteomes" id="UP000295293">
    <property type="component" value="Unassembled WGS sequence"/>
</dbReference>
<dbReference type="PROSITE" id="PS50240">
    <property type="entry name" value="TRYPSIN_DOM"/>
    <property type="match status" value="1"/>
</dbReference>
<dbReference type="PROSITE" id="PS00134">
    <property type="entry name" value="TRYPSIN_HIS"/>
    <property type="match status" value="1"/>
</dbReference>
<dbReference type="GO" id="GO:0004252">
    <property type="term" value="F:serine-type endopeptidase activity"/>
    <property type="evidence" value="ECO:0007669"/>
    <property type="project" value="InterPro"/>
</dbReference>
<evidence type="ECO:0000256" key="6">
    <source>
        <dbReference type="RuleBase" id="RU004296"/>
    </source>
</evidence>
<protein>
    <recommendedName>
        <fullName evidence="6">Serine protease</fullName>
        <ecNumber evidence="6">3.4.21.-</ecNumber>
    </recommendedName>
</protein>
<dbReference type="InterPro" id="IPR008256">
    <property type="entry name" value="Peptidase_S1B"/>
</dbReference>
<keyword evidence="10" id="KW-1185">Reference proteome</keyword>